<accession>A0A4V1L4D3</accession>
<dbReference type="EMBL" id="LBJM01000023">
    <property type="protein sequence ID" value="RXH41074.1"/>
    <property type="molecule type" value="Genomic_DNA"/>
</dbReference>
<name>A0A4V1L4D3_9BRAD</name>
<dbReference type="RefSeq" id="WP_128944333.1">
    <property type="nucleotide sequence ID" value="NZ_LBJM01000023.1"/>
</dbReference>
<reference evidence="1 2" key="1">
    <citation type="submission" date="2015-04" db="EMBL/GenBank/DDBJ databases">
        <title>Comparative genomics of rhizobia nodulating Arachis hypogaea in China.</title>
        <authorList>
            <person name="Li Y."/>
        </authorList>
    </citation>
    <scope>NUCLEOTIDE SEQUENCE [LARGE SCALE GENOMIC DNA]</scope>
    <source>
        <strain evidence="1 2">CCBAU 51787</strain>
    </source>
</reference>
<organism evidence="1 2">
    <name type="scientific">Bradyrhizobium zhanjiangense</name>
    <dbReference type="NCBI Taxonomy" id="1325107"/>
    <lineage>
        <taxon>Bacteria</taxon>
        <taxon>Pseudomonadati</taxon>
        <taxon>Pseudomonadota</taxon>
        <taxon>Alphaproteobacteria</taxon>
        <taxon>Hyphomicrobiales</taxon>
        <taxon>Nitrobacteraceae</taxon>
        <taxon>Bradyrhizobium</taxon>
    </lineage>
</organism>
<comment type="caution">
    <text evidence="1">The sequence shown here is derived from an EMBL/GenBank/DDBJ whole genome shotgun (WGS) entry which is preliminary data.</text>
</comment>
<gene>
    <name evidence="1" type="ORF">XH94_09530</name>
</gene>
<dbReference type="AlphaFoldDB" id="A0A4V1L4D3"/>
<evidence type="ECO:0000313" key="1">
    <source>
        <dbReference type="EMBL" id="RXH41074.1"/>
    </source>
</evidence>
<sequence length="120" mass="13516">MPKRREIELFYSALDVARVRGEDAVTRDDEFRIYDDGHLRITYSGPSEELPPSGAELRAKELEVQHGEPGRSLPHGLQVYAPGNVLNVEWSDDGPIFVIGYSPGGPWEQELEKLAREIAR</sequence>
<protein>
    <submittedName>
        <fullName evidence="1">Uncharacterized protein</fullName>
    </submittedName>
</protein>
<evidence type="ECO:0000313" key="2">
    <source>
        <dbReference type="Proteomes" id="UP000290565"/>
    </source>
</evidence>
<proteinExistence type="predicted"/>
<dbReference type="Proteomes" id="UP000290565">
    <property type="component" value="Unassembled WGS sequence"/>
</dbReference>